<proteinExistence type="predicted"/>
<name>A0AAE0C166_9CHLO</name>
<comment type="caution">
    <text evidence="2">The sequence shown here is derived from an EMBL/GenBank/DDBJ whole genome shotgun (WGS) entry which is preliminary data.</text>
</comment>
<evidence type="ECO:0000256" key="1">
    <source>
        <dbReference type="ARBA" id="ARBA00004430"/>
    </source>
</evidence>
<dbReference type="InterPro" id="IPR032675">
    <property type="entry name" value="LRR_dom_sf"/>
</dbReference>
<gene>
    <name evidence="2" type="ORF">CYMTET_44984</name>
</gene>
<organism evidence="2 3">
    <name type="scientific">Cymbomonas tetramitiformis</name>
    <dbReference type="NCBI Taxonomy" id="36881"/>
    <lineage>
        <taxon>Eukaryota</taxon>
        <taxon>Viridiplantae</taxon>
        <taxon>Chlorophyta</taxon>
        <taxon>Pyramimonadophyceae</taxon>
        <taxon>Pyramimonadales</taxon>
        <taxon>Pyramimonadaceae</taxon>
        <taxon>Cymbomonas</taxon>
    </lineage>
</organism>
<dbReference type="Pfam" id="PF13516">
    <property type="entry name" value="LRR_6"/>
    <property type="match status" value="2"/>
</dbReference>
<dbReference type="GO" id="GO:0005930">
    <property type="term" value="C:axoneme"/>
    <property type="evidence" value="ECO:0007669"/>
    <property type="project" value="UniProtKB-SubCell"/>
</dbReference>
<dbReference type="Proteomes" id="UP001190700">
    <property type="component" value="Unassembled WGS sequence"/>
</dbReference>
<dbReference type="SUPFAM" id="SSF52047">
    <property type="entry name" value="RNI-like"/>
    <property type="match status" value="1"/>
</dbReference>
<evidence type="ECO:0000313" key="3">
    <source>
        <dbReference type="Proteomes" id="UP001190700"/>
    </source>
</evidence>
<dbReference type="Gene3D" id="3.80.10.10">
    <property type="entry name" value="Ribonuclease Inhibitor"/>
    <property type="match status" value="1"/>
</dbReference>
<sequence>MSRRGWRERPRRCGDFSWHHEVVAHEAAEVRAFGEARQCYVDAVLRPELGSLEDATEFFRGLPGMAGVWAAAAQSHGLELSAGTWDTGAGVTEGWLRANGLALSGQLNRFDGNGPEEPNEFQDPVHMDVHGALVDTLVGVLSMRTLTTLDLSDCQLCSLHFDGRGWYSCGPLKAVIRALQEHPSIPALSLADNSLGGHNDATAIEVLDGIRHVARMLATNKTLKALDLSRTVLDPRGR</sequence>
<dbReference type="AlphaFoldDB" id="A0AAE0C166"/>
<keyword evidence="3" id="KW-1185">Reference proteome</keyword>
<protein>
    <submittedName>
        <fullName evidence="2">Uncharacterized protein</fullName>
    </submittedName>
</protein>
<comment type="subcellular location">
    <subcellularLocation>
        <location evidence="1">Cytoplasm</location>
        <location evidence="1">Cytoskeleton</location>
        <location evidence="1">Cilium axoneme</location>
    </subcellularLocation>
</comment>
<dbReference type="EMBL" id="LGRX02030631">
    <property type="protein sequence ID" value="KAK3245442.1"/>
    <property type="molecule type" value="Genomic_DNA"/>
</dbReference>
<dbReference type="InterPro" id="IPR001611">
    <property type="entry name" value="Leu-rich_rpt"/>
</dbReference>
<reference evidence="2 3" key="1">
    <citation type="journal article" date="2015" name="Genome Biol. Evol.">
        <title>Comparative Genomics of a Bacterivorous Green Alga Reveals Evolutionary Causalities and Consequences of Phago-Mixotrophic Mode of Nutrition.</title>
        <authorList>
            <person name="Burns J.A."/>
            <person name="Paasch A."/>
            <person name="Narechania A."/>
            <person name="Kim E."/>
        </authorList>
    </citation>
    <scope>NUCLEOTIDE SEQUENCE [LARGE SCALE GENOMIC DNA]</scope>
    <source>
        <strain evidence="2 3">PLY_AMNH</strain>
    </source>
</reference>
<accession>A0AAE0C166</accession>
<evidence type="ECO:0000313" key="2">
    <source>
        <dbReference type="EMBL" id="KAK3245442.1"/>
    </source>
</evidence>